<keyword evidence="3" id="KW-1185">Reference proteome</keyword>
<evidence type="ECO:0000256" key="1">
    <source>
        <dbReference type="SAM" id="MobiDB-lite"/>
    </source>
</evidence>
<protein>
    <submittedName>
        <fullName evidence="2">Uncharacterized protein</fullName>
    </submittedName>
</protein>
<evidence type="ECO:0000313" key="3">
    <source>
        <dbReference type="Proteomes" id="UP001345219"/>
    </source>
</evidence>
<feature type="region of interest" description="Disordered" evidence="1">
    <location>
        <begin position="87"/>
        <end position="110"/>
    </location>
</feature>
<dbReference type="Proteomes" id="UP001345219">
    <property type="component" value="Chromosome 16"/>
</dbReference>
<gene>
    <name evidence="2" type="ORF">SAY87_021026</name>
</gene>
<reference evidence="2 3" key="1">
    <citation type="journal article" date="2023" name="Hortic Res">
        <title>Pangenome of water caltrop reveals structural variations and asymmetric subgenome divergence after allopolyploidization.</title>
        <authorList>
            <person name="Zhang X."/>
            <person name="Chen Y."/>
            <person name="Wang L."/>
            <person name="Yuan Y."/>
            <person name="Fang M."/>
            <person name="Shi L."/>
            <person name="Lu R."/>
            <person name="Comes H.P."/>
            <person name="Ma Y."/>
            <person name="Chen Y."/>
            <person name="Huang G."/>
            <person name="Zhou Y."/>
            <person name="Zheng Z."/>
            <person name="Qiu Y."/>
        </authorList>
    </citation>
    <scope>NUCLEOTIDE SEQUENCE [LARGE SCALE GENOMIC DNA]</scope>
    <source>
        <tissue evidence="2">Roots</tissue>
    </source>
</reference>
<dbReference type="EMBL" id="JAXIOK010000016">
    <property type="protein sequence ID" value="KAK4752228.1"/>
    <property type="molecule type" value="Genomic_DNA"/>
</dbReference>
<proteinExistence type="predicted"/>
<organism evidence="2 3">
    <name type="scientific">Trapa incisa</name>
    <dbReference type="NCBI Taxonomy" id="236973"/>
    <lineage>
        <taxon>Eukaryota</taxon>
        <taxon>Viridiplantae</taxon>
        <taxon>Streptophyta</taxon>
        <taxon>Embryophyta</taxon>
        <taxon>Tracheophyta</taxon>
        <taxon>Spermatophyta</taxon>
        <taxon>Magnoliopsida</taxon>
        <taxon>eudicotyledons</taxon>
        <taxon>Gunneridae</taxon>
        <taxon>Pentapetalae</taxon>
        <taxon>rosids</taxon>
        <taxon>malvids</taxon>
        <taxon>Myrtales</taxon>
        <taxon>Lythraceae</taxon>
        <taxon>Trapa</taxon>
    </lineage>
</organism>
<dbReference type="AlphaFoldDB" id="A0AAN7JWK8"/>
<feature type="compositionally biased region" description="Basic and acidic residues" evidence="1">
    <location>
        <begin position="42"/>
        <end position="52"/>
    </location>
</feature>
<feature type="region of interest" description="Disordered" evidence="1">
    <location>
        <begin position="42"/>
        <end position="63"/>
    </location>
</feature>
<name>A0AAN7JWK8_9MYRT</name>
<evidence type="ECO:0000313" key="2">
    <source>
        <dbReference type="EMBL" id="KAK4752228.1"/>
    </source>
</evidence>
<sequence length="110" mass="11887">MAPLSGLLGSGPPEGLAAAVTAPYRRGIRGSAPFFRGIATEAGERNGIDKQRSRPNRTFSPRAPYFSRLPHDYDFVLSLSLAAPLEPPDPIGSHGYQRGLPQFRPDQSGR</sequence>
<accession>A0AAN7JWK8</accession>
<comment type="caution">
    <text evidence="2">The sequence shown here is derived from an EMBL/GenBank/DDBJ whole genome shotgun (WGS) entry which is preliminary data.</text>
</comment>